<dbReference type="OrthoDB" id="269729at2157"/>
<keyword evidence="2" id="KW-1185">Reference proteome</keyword>
<dbReference type="RefSeq" id="WP_021780078.1">
    <property type="nucleotide sequence ID" value="NZ_BATA01000023.1"/>
</dbReference>
<gene>
    <name evidence="1" type="ORF">MBEHAL_1203</name>
</gene>
<dbReference type="AlphaFoldDB" id="U3ACE2"/>
<proteinExistence type="predicted"/>
<organism evidence="1 2">
    <name type="scientific">Halarchaeum acidiphilum MH1-52-1</name>
    <dbReference type="NCBI Taxonomy" id="1261545"/>
    <lineage>
        <taxon>Archaea</taxon>
        <taxon>Methanobacteriati</taxon>
        <taxon>Methanobacteriota</taxon>
        <taxon>Stenosarchaea group</taxon>
        <taxon>Halobacteria</taxon>
        <taxon>Halobacteriales</taxon>
        <taxon>Halobacteriaceae</taxon>
    </lineage>
</organism>
<comment type="caution">
    <text evidence="1">The sequence shown here is derived from an EMBL/GenBank/DDBJ whole genome shotgun (WGS) entry which is preliminary data.</text>
</comment>
<dbReference type="Proteomes" id="UP000016986">
    <property type="component" value="Unassembled WGS sequence"/>
</dbReference>
<protein>
    <submittedName>
        <fullName evidence="1">Uncharacterized protein</fullName>
    </submittedName>
</protein>
<dbReference type="eggNOG" id="arCOG06229">
    <property type="taxonomic scope" value="Archaea"/>
</dbReference>
<name>U3ACE2_9EURY</name>
<accession>U3ACE2</accession>
<evidence type="ECO:0000313" key="2">
    <source>
        <dbReference type="Proteomes" id="UP000016986"/>
    </source>
</evidence>
<dbReference type="EMBL" id="BATA01000023">
    <property type="protein sequence ID" value="GAD52443.1"/>
    <property type="molecule type" value="Genomic_DNA"/>
</dbReference>
<sequence>MRSHRAGGHRTATHRGEGVVPARTYYLDVEANCKVYVKVFDAAFEAMTEHHHGPDAATVAFDEPARVAVGARSRHERPAGAITVPDDPSALLEALPYLASAVKEWSPERSWPTLRGHPPRIERGDELSVPASLSRPETGVTLAVPATYESLYAVAPLAYYLGADVVEAREPELRLDNGYHRSLGDGAVSTDEATALLERCFFLDSLVRTAGYYDIPRQEYEAVAGALSFYPPSVYEQSVVEQLMEYLEAPRSAFDEYVPRARYAAVLRDEPTDAPLLPFLARDLVPVAVGDDRGATSRALVTGHSAPPIPDGDTRLSVAGFEHALSKPTRDVTAERIALLGVDDAARESLSTVLIGEEHRDVDEPFELDAAAPTTAAVRDALESEYGFVHVGAPLTDAGFACRDGVLDPASLHAISARVVSVVGDTDVGGAVLDALIERGARAGVASPSFDARAVGRTVGRFLSGAPIERAVGWSGADGPFRFAGDVSACPVVLGGGVPIPQYVIRSSGFDRHRLWTRAWWSGFNVAGGVTALYGEHVADLYRLVGTEVEQPPSLSSEEVAALCNERDAVYVLNGDVYQHGHGVTPDEVRQSAARALADRSSEGTDTQF</sequence>
<reference evidence="1 2" key="1">
    <citation type="submission" date="2013-09" db="EMBL/GenBank/DDBJ databases">
        <title>Whole genome sequencing of Halarchaeum acidiphilum strain MH1-52-1.</title>
        <authorList>
            <person name="Shimane Y."/>
            <person name="Minegishi H."/>
            <person name="Nishi S."/>
            <person name="Echigo A."/>
            <person name="Shuto A."/>
            <person name="Konishi M."/>
            <person name="Ito T."/>
            <person name="Ohkuma M."/>
            <person name="Ohta Y."/>
            <person name="Nagano Y."/>
            <person name="Tsubouchi T."/>
            <person name="Mori K."/>
            <person name="Usui K."/>
            <person name="Kamekura M."/>
            <person name="Usami R."/>
            <person name="Takaki Y."/>
            <person name="Hatada Y."/>
        </authorList>
    </citation>
    <scope>NUCLEOTIDE SEQUENCE [LARGE SCALE GENOMIC DNA]</scope>
    <source>
        <strain evidence="1 2">JCM 16109</strain>
    </source>
</reference>
<evidence type="ECO:0000313" key="1">
    <source>
        <dbReference type="EMBL" id="GAD52443.1"/>
    </source>
</evidence>